<accession>A0ACC3ASD1</accession>
<reference evidence="1 2" key="1">
    <citation type="journal article" date="2023" name="ACS Omega">
        <title>Identification of the Neoaspergillic Acid Biosynthesis Gene Cluster by Establishing an In Vitro CRISPR-Ribonucleoprotein Genetic System in Aspergillus melleus.</title>
        <authorList>
            <person name="Yuan B."/>
            <person name="Grau M.F."/>
            <person name="Murata R.M."/>
            <person name="Torok T."/>
            <person name="Venkateswaran K."/>
            <person name="Stajich J.E."/>
            <person name="Wang C.C.C."/>
        </authorList>
    </citation>
    <scope>NUCLEOTIDE SEQUENCE [LARGE SCALE GENOMIC DNA]</scope>
    <source>
        <strain evidence="1 2">IMV 1140</strain>
    </source>
</reference>
<proteinExistence type="predicted"/>
<gene>
    <name evidence="1" type="ORF">N8T08_009909</name>
</gene>
<sequence length="86" mass="9539">MPTMPTSKLENVFGNMTGAQQDEQKQDSASVNPAWNTEELLETTLDKNGNPVPDRYAYTDGERMSSKGPHQQPEADAYEAATEDFD</sequence>
<evidence type="ECO:0000313" key="1">
    <source>
        <dbReference type="EMBL" id="KAK1140708.1"/>
    </source>
</evidence>
<dbReference type="EMBL" id="JAOPJF010000076">
    <property type="protein sequence ID" value="KAK1140708.1"/>
    <property type="molecule type" value="Genomic_DNA"/>
</dbReference>
<organism evidence="1 2">
    <name type="scientific">Aspergillus melleus</name>
    <dbReference type="NCBI Taxonomy" id="138277"/>
    <lineage>
        <taxon>Eukaryota</taxon>
        <taxon>Fungi</taxon>
        <taxon>Dikarya</taxon>
        <taxon>Ascomycota</taxon>
        <taxon>Pezizomycotina</taxon>
        <taxon>Eurotiomycetes</taxon>
        <taxon>Eurotiomycetidae</taxon>
        <taxon>Eurotiales</taxon>
        <taxon>Aspergillaceae</taxon>
        <taxon>Aspergillus</taxon>
        <taxon>Aspergillus subgen. Circumdati</taxon>
    </lineage>
</organism>
<name>A0ACC3ASD1_9EURO</name>
<protein>
    <submittedName>
        <fullName evidence="1">Uncharacterized protein</fullName>
    </submittedName>
</protein>
<comment type="caution">
    <text evidence="1">The sequence shown here is derived from an EMBL/GenBank/DDBJ whole genome shotgun (WGS) entry which is preliminary data.</text>
</comment>
<dbReference type="Proteomes" id="UP001177260">
    <property type="component" value="Unassembled WGS sequence"/>
</dbReference>
<keyword evidence="2" id="KW-1185">Reference proteome</keyword>
<evidence type="ECO:0000313" key="2">
    <source>
        <dbReference type="Proteomes" id="UP001177260"/>
    </source>
</evidence>